<feature type="binding site" evidence="5 6">
    <location>
        <position position="76"/>
    </location>
    <ligand>
        <name>FMN</name>
        <dbReference type="ChEBI" id="CHEBI:58210"/>
    </ligand>
</feature>
<dbReference type="UniPathway" id="UPA01068">
    <property type="reaction ID" value="UER00304"/>
</dbReference>
<dbReference type="InterPro" id="IPR012349">
    <property type="entry name" value="Split_barrel_FMN-bd"/>
</dbReference>
<dbReference type="GO" id="GO:0010181">
    <property type="term" value="F:FMN binding"/>
    <property type="evidence" value="ECO:0007669"/>
    <property type="project" value="UniProtKB-UniRule"/>
</dbReference>
<evidence type="ECO:0000256" key="5">
    <source>
        <dbReference type="HAMAP-Rule" id="MF_01629"/>
    </source>
</evidence>
<keyword evidence="4 5" id="KW-0560">Oxidoreductase</keyword>
<comment type="catalytic activity">
    <reaction evidence="5">
        <text>pyridoxine 5'-phosphate + O2 = pyridoxal 5'-phosphate + H2O2</text>
        <dbReference type="Rhea" id="RHEA:15149"/>
        <dbReference type="ChEBI" id="CHEBI:15379"/>
        <dbReference type="ChEBI" id="CHEBI:16240"/>
        <dbReference type="ChEBI" id="CHEBI:58589"/>
        <dbReference type="ChEBI" id="CHEBI:597326"/>
        <dbReference type="EC" id="1.4.3.5"/>
    </reaction>
</comment>
<feature type="binding site" evidence="5">
    <location>
        <position position="60"/>
    </location>
    <ligand>
        <name>substrate</name>
    </ligand>
</feature>
<dbReference type="InterPro" id="IPR019576">
    <property type="entry name" value="Pyridoxamine_oxidase_dimer_C"/>
</dbReference>
<dbReference type="NCBIfam" id="NF004231">
    <property type="entry name" value="PRK05679.1"/>
    <property type="match status" value="1"/>
</dbReference>
<gene>
    <name evidence="5" type="primary">pdxH</name>
    <name evidence="9" type="ORF">C8D93_110127</name>
</gene>
<comment type="similarity">
    <text evidence="1 5">Belongs to the pyridoxamine 5'-phosphate oxidase family.</text>
</comment>
<dbReference type="PIRSF" id="PIRSF000190">
    <property type="entry name" value="Pyd_amn-ph_oxd"/>
    <property type="match status" value="1"/>
</dbReference>
<evidence type="ECO:0000313" key="9">
    <source>
        <dbReference type="EMBL" id="PXV65309.1"/>
    </source>
</evidence>
<dbReference type="PROSITE" id="PS01064">
    <property type="entry name" value="PYRIDOX_OXIDASE"/>
    <property type="match status" value="1"/>
</dbReference>
<evidence type="ECO:0000256" key="1">
    <source>
        <dbReference type="ARBA" id="ARBA00007301"/>
    </source>
</evidence>
<comment type="pathway">
    <text evidence="5">Cofactor metabolism; pyridoxal 5'-phosphate salvage; pyridoxal 5'-phosphate from pyridoxamine 5'-phosphate: step 1/1.</text>
</comment>
<evidence type="ECO:0000259" key="7">
    <source>
        <dbReference type="Pfam" id="PF01243"/>
    </source>
</evidence>
<accession>A0A318E896</accession>
<dbReference type="Pfam" id="PF10590">
    <property type="entry name" value="PNP_phzG_C"/>
    <property type="match status" value="1"/>
</dbReference>
<name>A0A318E896_9GAMM</name>
<comment type="caution">
    <text evidence="9">The sequence shown here is derived from an EMBL/GenBank/DDBJ whole genome shotgun (WGS) entry which is preliminary data.</text>
</comment>
<dbReference type="PANTHER" id="PTHR10851">
    <property type="entry name" value="PYRIDOXINE-5-PHOSPHATE OXIDASE"/>
    <property type="match status" value="1"/>
</dbReference>
<evidence type="ECO:0000259" key="8">
    <source>
        <dbReference type="Pfam" id="PF10590"/>
    </source>
</evidence>
<evidence type="ECO:0000256" key="6">
    <source>
        <dbReference type="PIRSR" id="PIRSR000190-2"/>
    </source>
</evidence>
<protein>
    <recommendedName>
        <fullName evidence="5">Pyridoxine/pyridoxamine 5'-phosphate oxidase</fullName>
        <ecNumber evidence="5">1.4.3.5</ecNumber>
    </recommendedName>
    <alternativeName>
        <fullName evidence="5">PNP/PMP oxidase</fullName>
        <shortName evidence="5">PNPOx</shortName>
    </alternativeName>
    <alternativeName>
        <fullName evidence="5">Pyridoxal 5'-phosphate synthase</fullName>
    </alternativeName>
</protein>
<evidence type="ECO:0000256" key="2">
    <source>
        <dbReference type="ARBA" id="ARBA00022630"/>
    </source>
</evidence>
<dbReference type="EMBL" id="QICN01000010">
    <property type="protein sequence ID" value="PXV65309.1"/>
    <property type="molecule type" value="Genomic_DNA"/>
</dbReference>
<feature type="binding site" evidence="5 6">
    <location>
        <position position="189"/>
    </location>
    <ligand>
        <name>FMN</name>
        <dbReference type="ChEBI" id="CHEBI:58210"/>
    </ligand>
</feature>
<feature type="binding site" evidence="5">
    <location>
        <position position="121"/>
    </location>
    <ligand>
        <name>substrate</name>
    </ligand>
</feature>
<feature type="binding site" evidence="5 6">
    <location>
        <begin position="70"/>
        <end position="71"/>
    </location>
    <ligand>
        <name>FMN</name>
        <dbReference type="ChEBI" id="CHEBI:58210"/>
    </ligand>
</feature>
<feature type="binding site" evidence="5">
    <location>
        <position position="117"/>
    </location>
    <ligand>
        <name>substrate</name>
    </ligand>
</feature>
<dbReference type="OrthoDB" id="9780392at2"/>
<feature type="domain" description="Pyridoxamine 5'-phosphate oxidase N-terminal" evidence="7">
    <location>
        <begin position="30"/>
        <end position="145"/>
    </location>
</feature>
<dbReference type="InterPro" id="IPR000659">
    <property type="entry name" value="Pyridox_Oxase"/>
</dbReference>
<feature type="binding site" evidence="5 6">
    <location>
        <position position="179"/>
    </location>
    <ligand>
        <name>FMN</name>
        <dbReference type="ChEBI" id="CHEBI:58210"/>
    </ligand>
</feature>
<comment type="pathway">
    <text evidence="5">Cofactor metabolism; pyridoxal 5'-phosphate salvage; pyridoxal 5'-phosphate from pyridoxine 5'-phosphate: step 1/1.</text>
</comment>
<comment type="cofactor">
    <cofactor evidence="5 6">
        <name>FMN</name>
        <dbReference type="ChEBI" id="CHEBI:58210"/>
    </cofactor>
    <text evidence="5 6">Binds 1 FMN per subunit.</text>
</comment>
<keyword evidence="2 5" id="KW-0285">Flavoprotein</keyword>
<dbReference type="GO" id="GO:0008615">
    <property type="term" value="P:pyridoxine biosynthetic process"/>
    <property type="evidence" value="ECO:0007669"/>
    <property type="project" value="UniProtKB-UniRule"/>
</dbReference>
<keyword evidence="5" id="KW-0664">Pyridoxine biosynthesis</keyword>
<dbReference type="EC" id="1.4.3.5" evidence="5"/>
<feature type="binding site" evidence="5 6">
    <location>
        <begin position="55"/>
        <end position="60"/>
    </location>
    <ligand>
        <name>FMN</name>
        <dbReference type="ChEBI" id="CHEBI:58210"/>
    </ligand>
</feature>
<comment type="subunit">
    <text evidence="5">Homodimer.</text>
</comment>
<dbReference type="HAMAP" id="MF_01629">
    <property type="entry name" value="PdxH"/>
    <property type="match status" value="1"/>
</dbReference>
<feature type="binding site" evidence="5 6">
    <location>
        <begin position="134"/>
        <end position="135"/>
    </location>
    <ligand>
        <name>FMN</name>
        <dbReference type="ChEBI" id="CHEBI:58210"/>
    </ligand>
</feature>
<dbReference type="GO" id="GO:0004733">
    <property type="term" value="F:pyridoxamine phosphate oxidase activity"/>
    <property type="evidence" value="ECO:0007669"/>
    <property type="project" value="UniProtKB-UniRule"/>
</dbReference>
<dbReference type="PANTHER" id="PTHR10851:SF0">
    <property type="entry name" value="PYRIDOXINE-5'-PHOSPHATE OXIDASE"/>
    <property type="match status" value="1"/>
</dbReference>
<feature type="domain" description="Pyridoxine 5'-phosphate oxidase dimerisation C-terminal" evidence="8">
    <location>
        <begin position="166"/>
        <end position="206"/>
    </location>
</feature>
<evidence type="ECO:0000256" key="4">
    <source>
        <dbReference type="ARBA" id="ARBA00023002"/>
    </source>
</evidence>
<feature type="binding site" evidence="5 6">
    <location>
        <position position="77"/>
    </location>
    <ligand>
        <name>FMN</name>
        <dbReference type="ChEBI" id="CHEBI:58210"/>
    </ligand>
</feature>
<organism evidence="9 10">
    <name type="scientific">Sinimarinibacterium flocculans</name>
    <dbReference type="NCBI Taxonomy" id="985250"/>
    <lineage>
        <taxon>Bacteria</taxon>
        <taxon>Pseudomonadati</taxon>
        <taxon>Pseudomonadota</taxon>
        <taxon>Gammaproteobacteria</taxon>
        <taxon>Nevskiales</taxon>
        <taxon>Nevskiaceae</taxon>
        <taxon>Sinimarinibacterium</taxon>
    </lineage>
</organism>
<keyword evidence="3 5" id="KW-0288">FMN</keyword>
<dbReference type="AlphaFoldDB" id="A0A318E896"/>
<feature type="binding site" evidence="5 6">
    <location>
        <position position="99"/>
    </location>
    <ligand>
        <name>FMN</name>
        <dbReference type="ChEBI" id="CHEBI:58210"/>
    </ligand>
</feature>
<comment type="function">
    <text evidence="5">Catalyzes the oxidation of either pyridoxine 5'-phosphate (PNP) or pyridoxamine 5'-phosphate (PMP) into pyridoxal 5'-phosphate (PLP).</text>
</comment>
<proteinExistence type="inferred from homology"/>
<dbReference type="RefSeq" id="WP_110266344.1">
    <property type="nucleotide sequence ID" value="NZ_CAKZQT010000018.1"/>
</dbReference>
<dbReference type="Gene3D" id="2.30.110.10">
    <property type="entry name" value="Electron Transport, Fmn-binding Protein, Chain A"/>
    <property type="match status" value="1"/>
</dbReference>
<comment type="catalytic activity">
    <reaction evidence="5">
        <text>pyridoxamine 5'-phosphate + O2 + H2O = pyridoxal 5'-phosphate + H2O2 + NH4(+)</text>
        <dbReference type="Rhea" id="RHEA:15817"/>
        <dbReference type="ChEBI" id="CHEBI:15377"/>
        <dbReference type="ChEBI" id="CHEBI:15379"/>
        <dbReference type="ChEBI" id="CHEBI:16240"/>
        <dbReference type="ChEBI" id="CHEBI:28938"/>
        <dbReference type="ChEBI" id="CHEBI:58451"/>
        <dbReference type="ChEBI" id="CHEBI:597326"/>
        <dbReference type="EC" id="1.4.3.5"/>
    </reaction>
</comment>
<dbReference type="InterPro" id="IPR019740">
    <property type="entry name" value="Pyridox_Oxase_CS"/>
</dbReference>
<dbReference type="InterPro" id="IPR011576">
    <property type="entry name" value="Pyridox_Oxase_N"/>
</dbReference>
<reference evidence="9 10" key="1">
    <citation type="submission" date="2018-04" db="EMBL/GenBank/DDBJ databases">
        <title>Genomic Encyclopedia of Type Strains, Phase IV (KMG-IV): sequencing the most valuable type-strain genomes for metagenomic binning, comparative biology and taxonomic classification.</title>
        <authorList>
            <person name="Goeker M."/>
        </authorList>
    </citation>
    <scope>NUCLEOTIDE SEQUENCE [LARGE SCALE GENOMIC DNA]</scope>
    <source>
        <strain evidence="9 10">DSM 104150</strain>
    </source>
</reference>
<sequence length="206" mass="23502">MAQYTKNPPLLEEELESQPLAQLDRWLGDAQAAGMMEPTAMTLATVDAQGRPSARIVLFKGVHDGALTFYTNYAGRKGRELADNPNVALVFWWDRLERQVRIEGIADKLPVEVSRRYFYTRPRESQIGALTSLQSAVVADRETLDRRYDDTVARLAGEDVPYPEQWGGYGVTPQSVEFWQGRSGRLHDRLCYRRAGDSWRIERLEP</sequence>
<evidence type="ECO:0000313" key="10">
    <source>
        <dbReference type="Proteomes" id="UP000248330"/>
    </source>
</evidence>
<keyword evidence="10" id="KW-1185">Reference proteome</keyword>
<feature type="binding site" evidence="5">
    <location>
        <position position="125"/>
    </location>
    <ligand>
        <name>substrate</name>
    </ligand>
</feature>
<dbReference type="Proteomes" id="UP000248330">
    <property type="component" value="Unassembled WGS sequence"/>
</dbReference>
<feature type="binding site" evidence="5">
    <location>
        <begin position="185"/>
        <end position="187"/>
    </location>
    <ligand>
        <name>substrate</name>
    </ligand>
</feature>
<dbReference type="NCBIfam" id="TIGR00558">
    <property type="entry name" value="pdxH"/>
    <property type="match status" value="1"/>
</dbReference>
<dbReference type="Pfam" id="PF01243">
    <property type="entry name" value="PNPOx_N"/>
    <property type="match status" value="1"/>
</dbReference>
<dbReference type="SUPFAM" id="SSF50475">
    <property type="entry name" value="FMN-binding split barrel"/>
    <property type="match status" value="1"/>
</dbReference>
<evidence type="ECO:0000256" key="3">
    <source>
        <dbReference type="ARBA" id="ARBA00022643"/>
    </source>
</evidence>